<reference evidence="1" key="1">
    <citation type="submission" date="2015-06" db="EMBL/GenBank/DDBJ databases">
        <authorList>
            <person name="Hoefler B.C."/>
            <person name="Straight P.D."/>
        </authorList>
    </citation>
    <scope>NUCLEOTIDE SEQUENCE</scope>
</reference>
<dbReference type="EMBL" id="GDHF01007022">
    <property type="protein sequence ID" value="JAI45292.1"/>
    <property type="molecule type" value="Transcribed_RNA"/>
</dbReference>
<feature type="non-terminal residue" evidence="1">
    <location>
        <position position="1"/>
    </location>
</feature>
<organism evidence="1">
    <name type="scientific">Bactrocera latifrons</name>
    <name type="common">Malaysian fruit fly</name>
    <name type="synonym">Chaetodacus latifrons</name>
    <dbReference type="NCBI Taxonomy" id="174628"/>
    <lineage>
        <taxon>Eukaryota</taxon>
        <taxon>Metazoa</taxon>
        <taxon>Ecdysozoa</taxon>
        <taxon>Arthropoda</taxon>
        <taxon>Hexapoda</taxon>
        <taxon>Insecta</taxon>
        <taxon>Pterygota</taxon>
        <taxon>Neoptera</taxon>
        <taxon>Endopterygota</taxon>
        <taxon>Diptera</taxon>
        <taxon>Brachycera</taxon>
        <taxon>Muscomorpha</taxon>
        <taxon>Tephritoidea</taxon>
        <taxon>Tephritidae</taxon>
        <taxon>Bactrocera</taxon>
        <taxon>Bactrocera</taxon>
    </lineage>
</organism>
<feature type="non-terminal residue" evidence="1">
    <location>
        <position position="103"/>
    </location>
</feature>
<proteinExistence type="predicted"/>
<gene>
    <name evidence="1" type="ORF">c2_g2_i2</name>
</gene>
<evidence type="ECO:0000313" key="1">
    <source>
        <dbReference type="EMBL" id="JAI45292.1"/>
    </source>
</evidence>
<sequence length="103" mass="12013">THNSITTLNQQVNINQYFEKTFKYLKTTIEQDREKILDYERGNDKILKDAALNNMFNEQISRIHVLKEKIDHIQDGIAAAKHGLLHPGILTSEEVDIYEIDLF</sequence>
<accession>A0A0K8W2F0</accession>
<protein>
    <submittedName>
        <fullName evidence="1">Uncharacterized protein</fullName>
    </submittedName>
</protein>
<dbReference type="AlphaFoldDB" id="A0A0K8W2F0"/>
<name>A0A0K8W2F0_BACLA</name>